<accession>A0A409XNX1</accession>
<name>A0A409XNX1_PSICY</name>
<protein>
    <submittedName>
        <fullName evidence="2">Uncharacterized protein</fullName>
    </submittedName>
</protein>
<dbReference type="AlphaFoldDB" id="A0A409XNX1"/>
<evidence type="ECO:0000313" key="2">
    <source>
        <dbReference type="EMBL" id="PPQ92410.1"/>
    </source>
</evidence>
<evidence type="ECO:0000256" key="1">
    <source>
        <dbReference type="SAM" id="MobiDB-lite"/>
    </source>
</evidence>
<organism evidence="2 3">
    <name type="scientific">Psilocybe cyanescens</name>
    <dbReference type="NCBI Taxonomy" id="93625"/>
    <lineage>
        <taxon>Eukaryota</taxon>
        <taxon>Fungi</taxon>
        <taxon>Dikarya</taxon>
        <taxon>Basidiomycota</taxon>
        <taxon>Agaricomycotina</taxon>
        <taxon>Agaricomycetes</taxon>
        <taxon>Agaricomycetidae</taxon>
        <taxon>Agaricales</taxon>
        <taxon>Agaricineae</taxon>
        <taxon>Strophariaceae</taxon>
        <taxon>Psilocybe</taxon>
    </lineage>
</organism>
<dbReference type="Proteomes" id="UP000283269">
    <property type="component" value="Unassembled WGS sequence"/>
</dbReference>
<gene>
    <name evidence="2" type="ORF">CVT25_008759</name>
</gene>
<keyword evidence="3" id="KW-1185">Reference proteome</keyword>
<feature type="region of interest" description="Disordered" evidence="1">
    <location>
        <begin position="81"/>
        <end position="112"/>
    </location>
</feature>
<evidence type="ECO:0000313" key="3">
    <source>
        <dbReference type="Proteomes" id="UP000283269"/>
    </source>
</evidence>
<dbReference type="EMBL" id="NHYD01001049">
    <property type="protein sequence ID" value="PPQ92410.1"/>
    <property type="molecule type" value="Genomic_DNA"/>
</dbReference>
<sequence>MHDTGVRIEPQQYQYIHPPTHPESLYTNTSQHAGHLMPPQTQQGHQDSHAYHPPQLVHHNSQWIENRDYAIQGIVPTDEISTSGLQNVGDPASNSGHVQYGQSDPNTPWVNRTNYYPMFPEDTGSSQDQTNSGSQE</sequence>
<comment type="caution">
    <text evidence="2">The sequence shown here is derived from an EMBL/GenBank/DDBJ whole genome shotgun (WGS) entry which is preliminary data.</text>
</comment>
<proteinExistence type="predicted"/>
<dbReference type="InParanoid" id="A0A409XNX1"/>
<feature type="region of interest" description="Disordered" evidence="1">
    <location>
        <begin position="16"/>
        <end position="53"/>
    </location>
</feature>
<reference evidence="2 3" key="1">
    <citation type="journal article" date="2018" name="Evol. Lett.">
        <title>Horizontal gene cluster transfer increased hallucinogenic mushroom diversity.</title>
        <authorList>
            <person name="Reynolds H.T."/>
            <person name="Vijayakumar V."/>
            <person name="Gluck-Thaler E."/>
            <person name="Korotkin H.B."/>
            <person name="Matheny P.B."/>
            <person name="Slot J.C."/>
        </authorList>
    </citation>
    <scope>NUCLEOTIDE SEQUENCE [LARGE SCALE GENOMIC DNA]</scope>
    <source>
        <strain evidence="2 3">2631</strain>
    </source>
</reference>